<gene>
    <name evidence="2" type="ORF">IFM89_025132</name>
</gene>
<reference evidence="2 3" key="1">
    <citation type="submission" date="2020-10" db="EMBL/GenBank/DDBJ databases">
        <title>The Coptis chinensis genome and diversification of protoberbering-type alkaloids.</title>
        <authorList>
            <person name="Wang B."/>
            <person name="Shu S."/>
            <person name="Song C."/>
            <person name="Liu Y."/>
        </authorList>
    </citation>
    <scope>NUCLEOTIDE SEQUENCE [LARGE SCALE GENOMIC DNA]</scope>
    <source>
        <strain evidence="2">HL-2020</strain>
        <tissue evidence="2">Leaf</tissue>
    </source>
</reference>
<accession>A0A835IZT5</accession>
<dbReference type="Proteomes" id="UP000631114">
    <property type="component" value="Unassembled WGS sequence"/>
</dbReference>
<feature type="region of interest" description="Disordered" evidence="1">
    <location>
        <begin position="171"/>
        <end position="198"/>
    </location>
</feature>
<sequence>MVVRCWGITTPRKLKRTNYKGRKKLEMQIDGDELCMLDVNKDVRKLVGGVDSFEIAYLIEGRGPEEVIAQSKLGDLDSDGVLKASENIEQSQLDELEHDFCTQNIHEYMEALKHADDHEVHDVGDVELDGVPDVELDGVPNVELNDVTMDKVLNGDIDNDSDNDYYYGEKFGPTIGGRNEADNAFNYESDDEDEEKNN</sequence>
<dbReference type="AlphaFoldDB" id="A0A835IZT5"/>
<comment type="caution">
    <text evidence="2">The sequence shown here is derived from an EMBL/GenBank/DDBJ whole genome shotgun (WGS) entry which is preliminary data.</text>
</comment>
<dbReference type="EMBL" id="JADFTS010000001">
    <property type="protein sequence ID" value="KAF9625647.1"/>
    <property type="molecule type" value="Genomic_DNA"/>
</dbReference>
<evidence type="ECO:0000256" key="1">
    <source>
        <dbReference type="SAM" id="MobiDB-lite"/>
    </source>
</evidence>
<organism evidence="2 3">
    <name type="scientific">Coptis chinensis</name>
    <dbReference type="NCBI Taxonomy" id="261450"/>
    <lineage>
        <taxon>Eukaryota</taxon>
        <taxon>Viridiplantae</taxon>
        <taxon>Streptophyta</taxon>
        <taxon>Embryophyta</taxon>
        <taxon>Tracheophyta</taxon>
        <taxon>Spermatophyta</taxon>
        <taxon>Magnoliopsida</taxon>
        <taxon>Ranunculales</taxon>
        <taxon>Ranunculaceae</taxon>
        <taxon>Coptidoideae</taxon>
        <taxon>Coptis</taxon>
    </lineage>
</organism>
<evidence type="ECO:0000313" key="2">
    <source>
        <dbReference type="EMBL" id="KAF9625647.1"/>
    </source>
</evidence>
<feature type="compositionally biased region" description="Acidic residues" evidence="1">
    <location>
        <begin position="188"/>
        <end position="198"/>
    </location>
</feature>
<evidence type="ECO:0000313" key="3">
    <source>
        <dbReference type="Proteomes" id="UP000631114"/>
    </source>
</evidence>
<name>A0A835IZT5_9MAGN</name>
<proteinExistence type="predicted"/>
<protein>
    <submittedName>
        <fullName evidence="2">Uncharacterized protein</fullName>
    </submittedName>
</protein>
<keyword evidence="3" id="KW-1185">Reference proteome</keyword>